<keyword evidence="3" id="KW-1185">Reference proteome</keyword>
<dbReference type="EMBL" id="LR134516">
    <property type="protein sequence ID" value="VEJ20740.1"/>
    <property type="molecule type" value="Genomic_DNA"/>
</dbReference>
<dbReference type="STRING" id="326522.BWD08_02000"/>
<dbReference type="RefSeq" id="WP_126304034.1">
    <property type="nucleotide sequence ID" value="NZ_JBGNXI010000009.1"/>
</dbReference>
<evidence type="ECO:0000313" key="2">
    <source>
        <dbReference type="EMBL" id="VEJ20740.1"/>
    </source>
</evidence>
<dbReference type="AlphaFoldDB" id="A0A3S5BPQ6"/>
<dbReference type="InterPro" id="IPR012312">
    <property type="entry name" value="Hemerythrin-like"/>
</dbReference>
<protein>
    <submittedName>
        <fullName evidence="2">Hemerythrin HHE cation binding domain protein</fullName>
    </submittedName>
</protein>
<proteinExistence type="predicted"/>
<dbReference type="KEGG" id="nani:NCTC12227_00450"/>
<dbReference type="CDD" id="cd12108">
    <property type="entry name" value="Hr-like"/>
    <property type="match status" value="1"/>
</dbReference>
<accession>A0A3S5BPQ6</accession>
<name>A0A3S5BPQ6_9NEIS</name>
<gene>
    <name evidence="2" type="ORF">NCTC12227_00450</name>
</gene>
<evidence type="ECO:0000313" key="3">
    <source>
        <dbReference type="Proteomes" id="UP000268229"/>
    </source>
</evidence>
<reference evidence="2 3" key="1">
    <citation type="submission" date="2018-12" db="EMBL/GenBank/DDBJ databases">
        <authorList>
            <consortium name="Pathogen Informatics"/>
        </authorList>
    </citation>
    <scope>NUCLEOTIDE SEQUENCE [LARGE SCALE GENOMIC DNA]</scope>
    <source>
        <strain evidence="2 3">NCTC12227</strain>
    </source>
</reference>
<dbReference type="OrthoDB" id="9780392at2"/>
<feature type="domain" description="Hemerythrin-like" evidence="1">
    <location>
        <begin position="14"/>
        <end position="141"/>
    </location>
</feature>
<evidence type="ECO:0000259" key="1">
    <source>
        <dbReference type="Pfam" id="PF01814"/>
    </source>
</evidence>
<dbReference type="Pfam" id="PF01814">
    <property type="entry name" value="Hemerythrin"/>
    <property type="match status" value="1"/>
</dbReference>
<dbReference type="Proteomes" id="UP000268229">
    <property type="component" value="Chromosome"/>
</dbReference>
<dbReference type="Gene3D" id="1.20.120.520">
    <property type="entry name" value="nmb1532 protein domain like"/>
    <property type="match status" value="1"/>
</dbReference>
<sequence length="171" mass="19830">MNFFDTRSITFAEPVEMLYACHGKVRRFCGQIKMLPDYLEENGCNDVVLQAVKQIAQYFNVAAPLHHQDEEEDFFPLLLQHAPQAQDSVGRLLQQHESLHQNWAALAEEFAKLQKDKNYRPDREILERFTAGYDVHLALEEPLFEMGKQFVPQDQLAAIGRNMAERRKPKA</sequence>
<organism evidence="2 3">
    <name type="scientific">Neisseria animaloris</name>
    <dbReference type="NCBI Taxonomy" id="326522"/>
    <lineage>
        <taxon>Bacteria</taxon>
        <taxon>Pseudomonadati</taxon>
        <taxon>Pseudomonadota</taxon>
        <taxon>Betaproteobacteria</taxon>
        <taxon>Neisseriales</taxon>
        <taxon>Neisseriaceae</taxon>
        <taxon>Neisseria</taxon>
    </lineage>
</organism>